<comment type="caution">
    <text evidence="2">The sequence shown here is derived from an EMBL/GenBank/DDBJ whole genome shotgun (WGS) entry which is preliminary data.</text>
</comment>
<sequence>MTIDIIRLKALATAAAANQYDSAALNDYGTALPPATVLGLIAEIERHRQINAEGCKPDSNILLSGPPRAEATPCRSLDTEEGCKPDLNILPAQTSPTALDLLTPEQASQLLGLSVKTLATWRSTGKHALPFTRCGARIRYQRTELVAWLTGRSVR</sequence>
<dbReference type="AlphaFoldDB" id="A0A7Y7ZEY3"/>
<organism evidence="2 3">
    <name type="scientific">Pseudomonas putida</name>
    <name type="common">Arthrobacter siderocapsulatus</name>
    <dbReference type="NCBI Taxonomy" id="303"/>
    <lineage>
        <taxon>Bacteria</taxon>
        <taxon>Pseudomonadati</taxon>
        <taxon>Pseudomonadota</taxon>
        <taxon>Gammaproteobacteria</taxon>
        <taxon>Pseudomonadales</taxon>
        <taxon>Pseudomonadaceae</taxon>
        <taxon>Pseudomonas</taxon>
    </lineage>
</organism>
<gene>
    <name evidence="2" type="ORF">HX798_20325</name>
</gene>
<protein>
    <submittedName>
        <fullName evidence="2">Helix-turn-helix domain-containing protein</fullName>
    </submittedName>
</protein>
<dbReference type="InterPro" id="IPR009061">
    <property type="entry name" value="DNA-bd_dom_put_sf"/>
</dbReference>
<dbReference type="Pfam" id="PF12728">
    <property type="entry name" value="HTH_17"/>
    <property type="match status" value="1"/>
</dbReference>
<evidence type="ECO:0000313" key="3">
    <source>
        <dbReference type="Proteomes" id="UP000542695"/>
    </source>
</evidence>
<evidence type="ECO:0000313" key="2">
    <source>
        <dbReference type="EMBL" id="NWC82614.1"/>
    </source>
</evidence>
<dbReference type="Proteomes" id="UP000542695">
    <property type="component" value="Unassembled WGS sequence"/>
</dbReference>
<proteinExistence type="predicted"/>
<dbReference type="RefSeq" id="WP_014755606.1">
    <property type="nucleotide sequence ID" value="NZ_JACARV010000066.1"/>
</dbReference>
<name>A0A7Y7ZEY3_PSEPU</name>
<evidence type="ECO:0000259" key="1">
    <source>
        <dbReference type="Pfam" id="PF12728"/>
    </source>
</evidence>
<feature type="domain" description="Helix-turn-helix" evidence="1">
    <location>
        <begin position="101"/>
        <end position="152"/>
    </location>
</feature>
<accession>A0A7Y7ZEY3</accession>
<dbReference type="EMBL" id="JACARV010000066">
    <property type="protein sequence ID" value="NWC82614.1"/>
    <property type="molecule type" value="Genomic_DNA"/>
</dbReference>
<dbReference type="InterPro" id="IPR041657">
    <property type="entry name" value="HTH_17"/>
</dbReference>
<reference evidence="2 3" key="1">
    <citation type="submission" date="2020-04" db="EMBL/GenBank/DDBJ databases">
        <title>Molecular characterization of pseudomonads from Agaricus bisporus reveal novel blotch 2 pathogens in Western Europe.</title>
        <authorList>
            <person name="Taparia T."/>
            <person name="Krijger M."/>
            <person name="Haynes E."/>
            <person name="Elpinstone J.G."/>
            <person name="Noble R."/>
            <person name="Van Der Wolf J."/>
        </authorList>
    </citation>
    <scope>NUCLEOTIDE SEQUENCE [LARGE SCALE GENOMIC DNA]</scope>
    <source>
        <strain evidence="2 3">P7765</strain>
    </source>
</reference>
<dbReference type="SUPFAM" id="SSF46955">
    <property type="entry name" value="Putative DNA-binding domain"/>
    <property type="match status" value="1"/>
</dbReference>